<proteinExistence type="predicted"/>
<organism evidence="2 3">
    <name type="scientific">Actinoplanes hulinensis</name>
    <dbReference type="NCBI Taxonomy" id="1144547"/>
    <lineage>
        <taxon>Bacteria</taxon>
        <taxon>Bacillati</taxon>
        <taxon>Actinomycetota</taxon>
        <taxon>Actinomycetes</taxon>
        <taxon>Micromonosporales</taxon>
        <taxon>Micromonosporaceae</taxon>
        <taxon>Actinoplanes</taxon>
    </lineage>
</organism>
<sequence>MVEPEIHAHASAPGGGVHGEIRGRDDVEIYFSSGFYGEASEAELEQRLEALFRLLWVEFEKARQRGQQVYADNSEVTDADRRFFKERDALVAEGGSDDARITITAQGLQPWRVHITDGTVRALREPEFCAGIQTAAARLINDRLAQAIQLRGRIYR</sequence>
<evidence type="ECO:0000256" key="1">
    <source>
        <dbReference type="SAM" id="MobiDB-lite"/>
    </source>
</evidence>
<reference evidence="2 3" key="1">
    <citation type="journal article" date="2013" name="Antonie Van Leeuwenhoek">
        <title>Actinoplanes hulinensis sp. nov., a novel actinomycete isolated from soybean root (Glycine max (L.) Merr).</title>
        <authorList>
            <person name="Shen Y."/>
            <person name="Liu C."/>
            <person name="Wang X."/>
            <person name="Zhao J."/>
            <person name="Jia F."/>
            <person name="Zhang Y."/>
            <person name="Wang L."/>
            <person name="Yang D."/>
            <person name="Xiang W."/>
        </authorList>
    </citation>
    <scope>NUCLEOTIDE SEQUENCE [LARGE SCALE GENOMIC DNA]</scope>
    <source>
        <strain evidence="2 3">NEAU-M9</strain>
    </source>
</reference>
<evidence type="ECO:0000313" key="2">
    <source>
        <dbReference type="EMBL" id="MBW6436479.1"/>
    </source>
</evidence>
<feature type="region of interest" description="Disordered" evidence="1">
    <location>
        <begin position="1"/>
        <end position="20"/>
    </location>
</feature>
<name>A0ABS7B7P7_9ACTN</name>
<protein>
    <submittedName>
        <fullName evidence="2">Uncharacterized protein</fullName>
    </submittedName>
</protein>
<keyword evidence="3" id="KW-1185">Reference proteome</keyword>
<comment type="caution">
    <text evidence="2">The sequence shown here is derived from an EMBL/GenBank/DDBJ whole genome shotgun (WGS) entry which is preliminary data.</text>
</comment>
<dbReference type="RefSeq" id="WP_220145869.1">
    <property type="nucleotide sequence ID" value="NZ_JAHXZI010000011.1"/>
</dbReference>
<gene>
    <name evidence="2" type="ORF">KZ829_22310</name>
</gene>
<evidence type="ECO:0000313" key="3">
    <source>
        <dbReference type="Proteomes" id="UP001519863"/>
    </source>
</evidence>
<accession>A0ABS7B7P7</accession>
<dbReference type="Proteomes" id="UP001519863">
    <property type="component" value="Unassembled WGS sequence"/>
</dbReference>
<dbReference type="EMBL" id="JAHXZI010000011">
    <property type="protein sequence ID" value="MBW6436479.1"/>
    <property type="molecule type" value="Genomic_DNA"/>
</dbReference>